<evidence type="ECO:0000256" key="1">
    <source>
        <dbReference type="SAM" id="SignalP"/>
    </source>
</evidence>
<name>A0A3N5ZBG8_9ALTE</name>
<dbReference type="PANTHER" id="PTHR43881">
    <property type="entry name" value="GAMMA-GLUTAMYLTRANSPEPTIDASE (AFU_ORTHOLOGUE AFUA_4G13580)"/>
    <property type="match status" value="1"/>
</dbReference>
<dbReference type="InterPro" id="IPR043138">
    <property type="entry name" value="GGT_lsub"/>
</dbReference>
<dbReference type="InterPro" id="IPR029055">
    <property type="entry name" value="Ntn_hydrolases_N"/>
</dbReference>
<feature type="chain" id="PRO_5018029075" evidence="1">
    <location>
        <begin position="30"/>
        <end position="641"/>
    </location>
</feature>
<dbReference type="PANTHER" id="PTHR43881:SF1">
    <property type="entry name" value="GAMMA-GLUTAMYLTRANSPEPTIDASE (AFU_ORTHOLOGUE AFUA_4G13580)"/>
    <property type="match status" value="1"/>
</dbReference>
<keyword evidence="1" id="KW-0732">Signal</keyword>
<dbReference type="Gene3D" id="1.10.246.130">
    <property type="match status" value="1"/>
</dbReference>
<keyword evidence="3" id="KW-1185">Reference proteome</keyword>
<keyword evidence="2" id="KW-0808">Transferase</keyword>
<accession>A0A3N5ZBG8</accession>
<dbReference type="PRINTS" id="PR01210">
    <property type="entry name" value="GGTRANSPTASE"/>
</dbReference>
<dbReference type="Gene3D" id="3.60.20.40">
    <property type="match status" value="1"/>
</dbReference>
<dbReference type="Proteomes" id="UP000275281">
    <property type="component" value="Unassembled WGS sequence"/>
</dbReference>
<dbReference type="AlphaFoldDB" id="A0A3N5ZBG8"/>
<comment type="caution">
    <text evidence="2">The sequence shown here is derived from an EMBL/GenBank/DDBJ whole genome shotgun (WGS) entry which is preliminary data.</text>
</comment>
<dbReference type="Pfam" id="PF01019">
    <property type="entry name" value="G_glu_transpept"/>
    <property type="match status" value="1"/>
</dbReference>
<dbReference type="OrthoDB" id="5297205at2"/>
<reference evidence="2 3" key="1">
    <citation type="submission" date="2018-11" db="EMBL/GenBank/DDBJ databases">
        <authorList>
            <person name="Ye M.-Q."/>
            <person name="Du Z.-J."/>
        </authorList>
    </citation>
    <scope>NUCLEOTIDE SEQUENCE [LARGE SCALE GENOMIC DNA]</scope>
    <source>
        <strain evidence="2 3">U0105</strain>
    </source>
</reference>
<organism evidence="2 3">
    <name type="scientific">Alteromonas sediminis</name>
    <dbReference type="NCBI Taxonomy" id="2259342"/>
    <lineage>
        <taxon>Bacteria</taxon>
        <taxon>Pseudomonadati</taxon>
        <taxon>Pseudomonadota</taxon>
        <taxon>Gammaproteobacteria</taxon>
        <taxon>Alteromonadales</taxon>
        <taxon>Alteromonadaceae</taxon>
        <taxon>Alteromonas/Salinimonas group</taxon>
        <taxon>Alteromonas</taxon>
    </lineage>
</organism>
<dbReference type="InterPro" id="IPR052896">
    <property type="entry name" value="GGT-like_enzyme"/>
</dbReference>
<dbReference type="RefSeq" id="WP_124026665.1">
    <property type="nucleotide sequence ID" value="NZ_JBHRSN010000005.1"/>
</dbReference>
<dbReference type="EMBL" id="RPOK01000001">
    <property type="protein sequence ID" value="RPJ68664.1"/>
    <property type="molecule type" value="Genomic_DNA"/>
</dbReference>
<protein>
    <submittedName>
        <fullName evidence="2">Gamma-glutamyltransferase family protein</fullName>
    </submittedName>
</protein>
<gene>
    <name evidence="2" type="ORF">DRW07_04510</name>
</gene>
<evidence type="ECO:0000313" key="2">
    <source>
        <dbReference type="EMBL" id="RPJ68664.1"/>
    </source>
</evidence>
<evidence type="ECO:0000313" key="3">
    <source>
        <dbReference type="Proteomes" id="UP000275281"/>
    </source>
</evidence>
<dbReference type="GO" id="GO:0016740">
    <property type="term" value="F:transferase activity"/>
    <property type="evidence" value="ECO:0007669"/>
    <property type="project" value="UniProtKB-KW"/>
</dbReference>
<dbReference type="InterPro" id="IPR043137">
    <property type="entry name" value="GGT_ssub_C"/>
</dbReference>
<proteinExistence type="predicted"/>
<sequence>MLKTEKSNIATRCAITVSNLLLGITLTLAASGQLHAQQMSKPVLHAKNWVAITGKPLGTTAGAKIFERGGNAVDAAAAMLAVTATMWDVLGWGGETQALIYNPHTKKVIGINALGVAPTGATPEFFREKGMLYPPENGPLAAVTPGTPGGLMTMVAEFGNLSLADVLQPAIEMAEGYPIEASAANNMERRREILAQWPTSRAVFLPHYDPENPEQRAAPKAGEIFVQSDLAATLRKLVETEQQALARGMSRKEAIYAAYDRFYKGDIAEEIVNATRASGGLFTKEDLANWEVKLEEPVTTNYRGIDVYKLTTWTQGPVLLQTLNILEGFDLQAMGYNSKRYIHTLYQAMNLAFADRDFYYGDPYVGPEEPITGLLSKEYAAERRKLIDPDKNLTEYLPGDPYQFQQGDNPFEALRQNWKVIPPSAEAEGEDGFQLANQMSFEEAFQAGTTAIQAADAEGWVVSVTPSGGWIPAFIAGNTGIGLSQRMQSFVLDEALNPYNVVTPGQRPRVTLTPSLALKDGKPIMSFSVQGGDLQDQNMLQFFLGMVEWGMNVQQASEGKGNFISYQMQSSFGAHDAEPGRLQVARDHVTPFVRDRLAKMGYDVQIVDRVYNPTMGIWFDWKNGTMQGGASDQGDDYGIAW</sequence>
<feature type="signal peptide" evidence="1">
    <location>
        <begin position="1"/>
        <end position="29"/>
    </location>
</feature>
<dbReference type="SUPFAM" id="SSF56235">
    <property type="entry name" value="N-terminal nucleophile aminohydrolases (Ntn hydrolases)"/>
    <property type="match status" value="1"/>
</dbReference>